<proteinExistence type="predicted"/>
<evidence type="ECO:0000256" key="1">
    <source>
        <dbReference type="SAM" id="Phobius"/>
    </source>
</evidence>
<accession>A0A653C202</accession>
<feature type="non-terminal residue" evidence="2">
    <location>
        <position position="1"/>
    </location>
</feature>
<feature type="transmembrane region" description="Helical" evidence="1">
    <location>
        <begin position="20"/>
        <end position="39"/>
    </location>
</feature>
<keyword evidence="1" id="KW-0472">Membrane</keyword>
<dbReference type="AlphaFoldDB" id="A0A653C202"/>
<dbReference type="EMBL" id="CAACVG010006791">
    <property type="protein sequence ID" value="VEN41762.1"/>
    <property type="molecule type" value="Genomic_DNA"/>
</dbReference>
<keyword evidence="3" id="KW-1185">Reference proteome</keyword>
<evidence type="ECO:0000313" key="2">
    <source>
        <dbReference type="EMBL" id="VEN41762.1"/>
    </source>
</evidence>
<gene>
    <name evidence="2" type="ORF">CALMAC_LOCUS5479</name>
</gene>
<reference evidence="2 3" key="1">
    <citation type="submission" date="2019-01" db="EMBL/GenBank/DDBJ databases">
        <authorList>
            <person name="Sayadi A."/>
        </authorList>
    </citation>
    <scope>NUCLEOTIDE SEQUENCE [LARGE SCALE GENOMIC DNA]</scope>
</reference>
<name>A0A653C202_CALMS</name>
<keyword evidence="1" id="KW-0812">Transmembrane</keyword>
<dbReference type="Proteomes" id="UP000410492">
    <property type="component" value="Unassembled WGS sequence"/>
</dbReference>
<protein>
    <submittedName>
        <fullName evidence="2">Uncharacterized protein</fullName>
    </submittedName>
</protein>
<evidence type="ECO:0000313" key="3">
    <source>
        <dbReference type="Proteomes" id="UP000410492"/>
    </source>
</evidence>
<organism evidence="2 3">
    <name type="scientific">Callosobruchus maculatus</name>
    <name type="common">Southern cowpea weevil</name>
    <name type="synonym">Pulse bruchid</name>
    <dbReference type="NCBI Taxonomy" id="64391"/>
    <lineage>
        <taxon>Eukaryota</taxon>
        <taxon>Metazoa</taxon>
        <taxon>Ecdysozoa</taxon>
        <taxon>Arthropoda</taxon>
        <taxon>Hexapoda</taxon>
        <taxon>Insecta</taxon>
        <taxon>Pterygota</taxon>
        <taxon>Neoptera</taxon>
        <taxon>Endopterygota</taxon>
        <taxon>Coleoptera</taxon>
        <taxon>Polyphaga</taxon>
        <taxon>Cucujiformia</taxon>
        <taxon>Chrysomeloidea</taxon>
        <taxon>Chrysomelidae</taxon>
        <taxon>Bruchinae</taxon>
        <taxon>Bruchini</taxon>
        <taxon>Callosobruchus</taxon>
    </lineage>
</organism>
<keyword evidence="1" id="KW-1133">Transmembrane helix</keyword>
<sequence>VFSLFASWTSAEVEGSSILSIIRHFSFSSLGIFWSCILLKICGRNRSKAKVCKNLFLVIETFGLFSSYRTKAFSPAIFFSFLRHYLLVFLQCSLILVVLLFYSFSKFPTL</sequence>
<feature type="transmembrane region" description="Helical" evidence="1">
    <location>
        <begin position="82"/>
        <end position="104"/>
    </location>
</feature>